<evidence type="ECO:0000313" key="1">
    <source>
        <dbReference type="EMBL" id="KAF2225191.1"/>
    </source>
</evidence>
<gene>
    <name evidence="1" type="ORF">BDZ85DRAFT_280385</name>
</gene>
<keyword evidence="2" id="KW-1185">Reference proteome</keyword>
<accession>A0A6A6GHR0</accession>
<organism evidence="1 2">
    <name type="scientific">Elsinoe ampelina</name>
    <dbReference type="NCBI Taxonomy" id="302913"/>
    <lineage>
        <taxon>Eukaryota</taxon>
        <taxon>Fungi</taxon>
        <taxon>Dikarya</taxon>
        <taxon>Ascomycota</taxon>
        <taxon>Pezizomycotina</taxon>
        <taxon>Dothideomycetes</taxon>
        <taxon>Dothideomycetidae</taxon>
        <taxon>Myriangiales</taxon>
        <taxon>Elsinoaceae</taxon>
        <taxon>Elsinoe</taxon>
    </lineage>
</organism>
<dbReference type="EMBL" id="ML992504">
    <property type="protein sequence ID" value="KAF2225191.1"/>
    <property type="molecule type" value="Genomic_DNA"/>
</dbReference>
<dbReference type="SUPFAM" id="SSF56112">
    <property type="entry name" value="Protein kinase-like (PK-like)"/>
    <property type="match status" value="1"/>
</dbReference>
<proteinExistence type="predicted"/>
<dbReference type="OrthoDB" id="4062651at2759"/>
<protein>
    <recommendedName>
        <fullName evidence="3">Protein kinase domain-containing protein</fullName>
    </recommendedName>
</protein>
<dbReference type="AlphaFoldDB" id="A0A6A6GHR0"/>
<dbReference type="Proteomes" id="UP000799538">
    <property type="component" value="Unassembled WGS sequence"/>
</dbReference>
<dbReference type="InterPro" id="IPR011009">
    <property type="entry name" value="Kinase-like_dom_sf"/>
</dbReference>
<reference evidence="2" key="1">
    <citation type="journal article" date="2020" name="Stud. Mycol.">
        <title>101 Dothideomycetes genomes: A test case for predicting lifestyles and emergence of pathogens.</title>
        <authorList>
            <person name="Haridas S."/>
            <person name="Albert R."/>
            <person name="Binder M."/>
            <person name="Bloem J."/>
            <person name="LaButti K."/>
            <person name="Salamov A."/>
            <person name="Andreopoulos B."/>
            <person name="Baker S."/>
            <person name="Barry K."/>
            <person name="Bills G."/>
            <person name="Bluhm B."/>
            <person name="Cannon C."/>
            <person name="Castanera R."/>
            <person name="Culley D."/>
            <person name="Daum C."/>
            <person name="Ezra D."/>
            <person name="Gonzalez J."/>
            <person name="Henrissat B."/>
            <person name="Kuo A."/>
            <person name="Liang C."/>
            <person name="Lipzen A."/>
            <person name="Lutzoni F."/>
            <person name="Magnuson J."/>
            <person name="Mondo S."/>
            <person name="Nolan M."/>
            <person name="Ohm R."/>
            <person name="Pangilinan J."/>
            <person name="Park H.-J."/>
            <person name="Ramirez L."/>
            <person name="Alfaro M."/>
            <person name="Sun H."/>
            <person name="Tritt A."/>
            <person name="Yoshinaga Y."/>
            <person name="Zwiers L.-H."/>
            <person name="Turgeon B."/>
            <person name="Goodwin S."/>
            <person name="Spatafora J."/>
            <person name="Crous P."/>
            <person name="Grigoriev I."/>
        </authorList>
    </citation>
    <scope>NUCLEOTIDE SEQUENCE [LARGE SCALE GENOMIC DNA]</scope>
    <source>
        <strain evidence="2">CECT 20119</strain>
    </source>
</reference>
<evidence type="ECO:0000313" key="2">
    <source>
        <dbReference type="Proteomes" id="UP000799538"/>
    </source>
</evidence>
<name>A0A6A6GHR0_9PEZI</name>
<dbReference type="Gene3D" id="1.10.510.10">
    <property type="entry name" value="Transferase(Phosphotransferase) domain 1"/>
    <property type="match status" value="1"/>
</dbReference>
<evidence type="ECO:0008006" key="3">
    <source>
        <dbReference type="Google" id="ProtNLM"/>
    </source>
</evidence>
<sequence length="352" mass="40463">MADKEECEGSEDETAKHDDGRIVRIEELRGTRFVIDIDRAHLQNTRFMAEYDIATRQVSEYVNGIVNKGWPAEEMWESIRDPAQVIRDECEDVFSKLALGSDDYQGRPFSDLCRMRTYHIDFEKREAGWLDVIVRDGKVYAPGFGIRPLPTTELPASCKDVKQIEASQVMIMESEGYPAHGKVEVDGVVRWLKPRSYESVDFDRELPILVQVQQLRQQGSRMRVSNLAGLVLCEQTVVAMLLDNIIPSAEGGQLLDEGLWELHDRHAQWESQVRRSVEELHSHDIVWGDVNAGNVFIDKEYNAWVIDFGGMNNPDFVDDDKRETKEGDWQGVQRMFGEWLPERYAEIRQAKG</sequence>